<evidence type="ECO:0000256" key="2">
    <source>
        <dbReference type="SAM" id="MobiDB-lite"/>
    </source>
</evidence>
<proteinExistence type="inferred from homology"/>
<keyword evidence="1" id="KW-0342">GTP-binding</keyword>
<sequence>MESPEPPTGTELSPAQQAVGKQATVQLGTTTETKESKSTASGLYDYLQKAFSPGQGPSGGETPQGSHSPNPEMPQLEEGRGDATLQTGDQGDTDACLTPRSLAGSDTPAGCRSPKPALPEAEVQLLRVNFMLCGRAGLGKTTCLRNMFEDYLEGVGGTPDAPLGDDVLAASSEGLGDRLVRMLVSTPPVPLDNDRRQIVYRIQDTPGYSEALPFAGQPEIAAAVDEMVAHVRSLKVKEWQEWNGAVAPRGLVEYQTMLDACLYFLPPHRLSTCDLQFLQKLSKEVPVILVIAKADSMTTAETLQYKREIMEIVKQPNTSALASAAGNGQPPQPIPIFSFDAEAANLGGVHFGPMPPFAIVCSPTVGPRGPERAFGWGTCYCWEPEHSDLVHLREMLLGSSGFRSLRAAKHECYSEYVEERSAADQASQQARTLAENAGQKKQQQK</sequence>
<dbReference type="SUPFAM" id="SSF52540">
    <property type="entry name" value="P-loop containing nucleoside triphosphate hydrolases"/>
    <property type="match status" value="1"/>
</dbReference>
<gene>
    <name evidence="4" type="ORF">WJX72_003786</name>
</gene>
<comment type="caution">
    <text evidence="4">The sequence shown here is derived from an EMBL/GenBank/DDBJ whole genome shotgun (WGS) entry which is preliminary data.</text>
</comment>
<dbReference type="InterPro" id="IPR030379">
    <property type="entry name" value="G_SEPTIN_dom"/>
</dbReference>
<name>A0AAW1PL33_9CHLO</name>
<keyword evidence="5" id="KW-1185">Reference proteome</keyword>
<feature type="domain" description="Septin-type G" evidence="3">
    <location>
        <begin position="124"/>
        <end position="423"/>
    </location>
</feature>
<comment type="similarity">
    <text evidence="1">Belongs to the TRAFAC class TrmE-Era-EngA-EngB-Septin-like GTPase superfamily. Septin GTPase family.</text>
</comment>
<feature type="region of interest" description="Disordered" evidence="2">
    <location>
        <begin position="1"/>
        <end position="115"/>
    </location>
</feature>
<protein>
    <recommendedName>
        <fullName evidence="3">Septin-type G domain-containing protein</fullName>
    </recommendedName>
</protein>
<organism evidence="4 5">
    <name type="scientific">[Myrmecia] bisecta</name>
    <dbReference type="NCBI Taxonomy" id="41462"/>
    <lineage>
        <taxon>Eukaryota</taxon>
        <taxon>Viridiplantae</taxon>
        <taxon>Chlorophyta</taxon>
        <taxon>core chlorophytes</taxon>
        <taxon>Trebouxiophyceae</taxon>
        <taxon>Trebouxiales</taxon>
        <taxon>Trebouxiaceae</taxon>
        <taxon>Myrmecia</taxon>
    </lineage>
</organism>
<dbReference type="Proteomes" id="UP001489004">
    <property type="component" value="Unassembled WGS sequence"/>
</dbReference>
<evidence type="ECO:0000313" key="5">
    <source>
        <dbReference type="Proteomes" id="UP001489004"/>
    </source>
</evidence>
<dbReference type="PANTHER" id="PTHR18884">
    <property type="entry name" value="SEPTIN"/>
    <property type="match status" value="1"/>
</dbReference>
<dbReference type="InterPro" id="IPR027417">
    <property type="entry name" value="P-loop_NTPase"/>
</dbReference>
<dbReference type="GO" id="GO:0005525">
    <property type="term" value="F:GTP binding"/>
    <property type="evidence" value="ECO:0007669"/>
    <property type="project" value="UniProtKB-KW"/>
</dbReference>
<keyword evidence="1" id="KW-0547">Nucleotide-binding</keyword>
<dbReference type="AlphaFoldDB" id="A0AAW1PL33"/>
<evidence type="ECO:0000256" key="1">
    <source>
        <dbReference type="RuleBase" id="RU004560"/>
    </source>
</evidence>
<dbReference type="EMBL" id="JALJOR010000011">
    <property type="protein sequence ID" value="KAK9808793.1"/>
    <property type="molecule type" value="Genomic_DNA"/>
</dbReference>
<dbReference type="PROSITE" id="PS51719">
    <property type="entry name" value="G_SEPTIN"/>
    <property type="match status" value="1"/>
</dbReference>
<dbReference type="Gene3D" id="3.40.50.300">
    <property type="entry name" value="P-loop containing nucleotide triphosphate hydrolases"/>
    <property type="match status" value="1"/>
</dbReference>
<accession>A0AAW1PL33</accession>
<evidence type="ECO:0000259" key="3">
    <source>
        <dbReference type="PROSITE" id="PS51719"/>
    </source>
</evidence>
<dbReference type="Pfam" id="PF00735">
    <property type="entry name" value="Septin"/>
    <property type="match status" value="1"/>
</dbReference>
<reference evidence="4 5" key="1">
    <citation type="journal article" date="2024" name="Nat. Commun.">
        <title>Phylogenomics reveals the evolutionary origins of lichenization in chlorophyte algae.</title>
        <authorList>
            <person name="Puginier C."/>
            <person name="Libourel C."/>
            <person name="Otte J."/>
            <person name="Skaloud P."/>
            <person name="Haon M."/>
            <person name="Grisel S."/>
            <person name="Petersen M."/>
            <person name="Berrin J.G."/>
            <person name="Delaux P.M."/>
            <person name="Dal Grande F."/>
            <person name="Keller J."/>
        </authorList>
    </citation>
    <scope>NUCLEOTIDE SEQUENCE [LARGE SCALE GENOMIC DNA]</scope>
    <source>
        <strain evidence="4 5">SAG 2043</strain>
    </source>
</reference>
<feature type="region of interest" description="Disordered" evidence="2">
    <location>
        <begin position="424"/>
        <end position="445"/>
    </location>
</feature>
<evidence type="ECO:0000313" key="4">
    <source>
        <dbReference type="EMBL" id="KAK9808793.1"/>
    </source>
</evidence>